<dbReference type="HOGENOM" id="CLU_001324_11_0_1"/>
<dbReference type="Proteomes" id="UP000030671">
    <property type="component" value="Unassembled WGS sequence"/>
</dbReference>
<evidence type="ECO:0000313" key="2">
    <source>
        <dbReference type="Proteomes" id="UP000030671"/>
    </source>
</evidence>
<feature type="non-terminal residue" evidence="1">
    <location>
        <position position="1"/>
    </location>
</feature>
<proteinExistence type="predicted"/>
<keyword evidence="2" id="KW-1185">Reference proteome</keyword>
<dbReference type="InParanoid" id="W4K8G9"/>
<dbReference type="GeneID" id="20668882"/>
<gene>
    <name evidence="1" type="ORF">HETIRDRAFT_241110</name>
</gene>
<dbReference type="RefSeq" id="XP_009546654.1">
    <property type="nucleotide sequence ID" value="XM_009548359.2"/>
</dbReference>
<sequence>HILVKRQFLLTPTYGTTFNSCQGPMLNKVVVDLTLLVFSHSQLYTVLLQIEHR</sequence>
<dbReference type="AlphaFoldDB" id="W4K8G9"/>
<feature type="non-terminal residue" evidence="1">
    <location>
        <position position="53"/>
    </location>
</feature>
<dbReference type="KEGG" id="hir:HETIRDRAFT_241110"/>
<accession>W4K8G9</accession>
<dbReference type="OrthoDB" id="2613383at2759"/>
<protein>
    <submittedName>
        <fullName evidence="1">Uncharacterized protein</fullName>
    </submittedName>
</protein>
<name>W4K8G9_HETIT</name>
<reference evidence="1 2" key="1">
    <citation type="journal article" date="2012" name="New Phytol.">
        <title>Insight into trade-off between wood decay and parasitism from the genome of a fungal forest pathogen.</title>
        <authorList>
            <person name="Olson A."/>
            <person name="Aerts A."/>
            <person name="Asiegbu F."/>
            <person name="Belbahri L."/>
            <person name="Bouzid O."/>
            <person name="Broberg A."/>
            <person name="Canback B."/>
            <person name="Coutinho P.M."/>
            <person name="Cullen D."/>
            <person name="Dalman K."/>
            <person name="Deflorio G."/>
            <person name="van Diepen L.T."/>
            <person name="Dunand C."/>
            <person name="Duplessis S."/>
            <person name="Durling M."/>
            <person name="Gonthier P."/>
            <person name="Grimwood J."/>
            <person name="Fossdal C.G."/>
            <person name="Hansson D."/>
            <person name="Henrissat B."/>
            <person name="Hietala A."/>
            <person name="Himmelstrand K."/>
            <person name="Hoffmeister D."/>
            <person name="Hogberg N."/>
            <person name="James T.Y."/>
            <person name="Karlsson M."/>
            <person name="Kohler A."/>
            <person name="Kues U."/>
            <person name="Lee Y.H."/>
            <person name="Lin Y.C."/>
            <person name="Lind M."/>
            <person name="Lindquist E."/>
            <person name="Lombard V."/>
            <person name="Lucas S."/>
            <person name="Lunden K."/>
            <person name="Morin E."/>
            <person name="Murat C."/>
            <person name="Park J."/>
            <person name="Raffaello T."/>
            <person name="Rouze P."/>
            <person name="Salamov A."/>
            <person name="Schmutz J."/>
            <person name="Solheim H."/>
            <person name="Stahlberg J."/>
            <person name="Velez H."/>
            <person name="de Vries R.P."/>
            <person name="Wiebenga A."/>
            <person name="Woodward S."/>
            <person name="Yakovlev I."/>
            <person name="Garbelotto M."/>
            <person name="Martin F."/>
            <person name="Grigoriev I.V."/>
            <person name="Stenlid J."/>
        </authorList>
    </citation>
    <scope>NUCLEOTIDE SEQUENCE [LARGE SCALE GENOMIC DNA]</scope>
    <source>
        <strain evidence="1 2">TC 32-1</strain>
    </source>
</reference>
<dbReference type="EMBL" id="KI925458">
    <property type="protein sequence ID" value="ETW82088.1"/>
    <property type="molecule type" value="Genomic_DNA"/>
</dbReference>
<organism evidence="1 2">
    <name type="scientific">Heterobasidion irregulare (strain TC 32-1)</name>
    <dbReference type="NCBI Taxonomy" id="747525"/>
    <lineage>
        <taxon>Eukaryota</taxon>
        <taxon>Fungi</taxon>
        <taxon>Dikarya</taxon>
        <taxon>Basidiomycota</taxon>
        <taxon>Agaricomycotina</taxon>
        <taxon>Agaricomycetes</taxon>
        <taxon>Russulales</taxon>
        <taxon>Bondarzewiaceae</taxon>
        <taxon>Heterobasidion</taxon>
        <taxon>Heterobasidion annosum species complex</taxon>
    </lineage>
</organism>
<evidence type="ECO:0000313" key="1">
    <source>
        <dbReference type="EMBL" id="ETW82088.1"/>
    </source>
</evidence>